<dbReference type="Pfam" id="PF17210">
    <property type="entry name" value="SdrD_B"/>
    <property type="match status" value="1"/>
</dbReference>
<accession>A0ABU9EBC8</accession>
<comment type="caution">
    <text evidence="6">The sequence shown here is derived from an EMBL/GenBank/DDBJ whole genome shotgun (WGS) entry which is preliminary data.</text>
</comment>
<feature type="region of interest" description="Disordered" evidence="4">
    <location>
        <begin position="747"/>
        <end position="769"/>
    </location>
</feature>
<dbReference type="InterPro" id="IPR013783">
    <property type="entry name" value="Ig-like_fold"/>
</dbReference>
<comment type="subcellular location">
    <subcellularLocation>
        <location evidence="1">Secreted</location>
    </subcellularLocation>
</comment>
<gene>
    <name evidence="6" type="ORF">WI372_13675</name>
</gene>
<evidence type="ECO:0000313" key="6">
    <source>
        <dbReference type="EMBL" id="MEK9502037.1"/>
    </source>
</evidence>
<dbReference type="Gene3D" id="2.60.40.1120">
    <property type="entry name" value="Carboxypeptidase-like, regulatory domain"/>
    <property type="match status" value="1"/>
</dbReference>
<organism evidence="6 7">
    <name type="scientific">Gaopeijia maritima</name>
    <dbReference type="NCBI Taxonomy" id="3119007"/>
    <lineage>
        <taxon>Bacteria</taxon>
        <taxon>Pseudomonadati</taxon>
        <taxon>Gemmatimonadota</taxon>
        <taxon>Longimicrobiia</taxon>
        <taxon>Gaopeijiales</taxon>
        <taxon>Gaopeijiaceae</taxon>
        <taxon>Gaopeijia</taxon>
    </lineage>
</organism>
<dbReference type="EMBL" id="JBBHLI010000009">
    <property type="protein sequence ID" value="MEK9502037.1"/>
    <property type="molecule type" value="Genomic_DNA"/>
</dbReference>
<evidence type="ECO:0000256" key="2">
    <source>
        <dbReference type="ARBA" id="ARBA00022525"/>
    </source>
</evidence>
<evidence type="ECO:0000256" key="4">
    <source>
        <dbReference type="SAM" id="MobiDB-lite"/>
    </source>
</evidence>
<dbReference type="InterPro" id="IPR033764">
    <property type="entry name" value="Sdr_B"/>
</dbReference>
<evidence type="ECO:0000313" key="7">
    <source>
        <dbReference type="Proteomes" id="UP001484239"/>
    </source>
</evidence>
<evidence type="ECO:0000256" key="3">
    <source>
        <dbReference type="ARBA" id="ARBA00022729"/>
    </source>
</evidence>
<keyword evidence="2" id="KW-0964">Secreted</keyword>
<reference evidence="6 7" key="1">
    <citation type="submission" date="2024-02" db="EMBL/GenBank/DDBJ databases">
        <title>A novel Gemmatimonadota bacterium.</title>
        <authorList>
            <person name="Du Z.-J."/>
            <person name="Ye Y.-Q."/>
        </authorList>
    </citation>
    <scope>NUCLEOTIDE SEQUENCE [LARGE SCALE GENOMIC DNA]</scope>
    <source>
        <strain evidence="6 7">DH-20</strain>
    </source>
</reference>
<sequence>MEPWESTDFRFSGSTLSPCVAGHFPAGSCGTSLAIRPGWSCAPSGAVRLRPGAFSNHTMDKADMRKLHRLLMAALVLVPLAACDEGDDVTPIPEPAVGTVSGTIAVEGTGLAGVTVQLAGSSSQSTTTGSNGSFSFANVVEGNYSVTLSGIPADVVFSNTTQSVSIATDGQVATADFNGQYVRTASILVNVTRADGSGVVTNVRLQGDGVDQTLGTNAQGTVTFSGLRSGDYTVSLPNPPAEGFDDTPTTQNVSVNTGQAVQVNFVGDTEIVPPEVSIERITSAATTTPVDPDSIVGRVEVTVNVRPNGNDLETIELWVLQKSTGDIWKIAEQRFSSVAPEAQFGDDEDEVTFSWNSDAFRRKDGSHPSIKLLDSSSGEFEAITADAMRPFHPVFINGDYEIHGRVTVAEFDEGFNAIVDVTLENQDAINLGVVADNTDWNNPETGEPFPNFIIQNSTGLRWLSGDIIVDLYPIIYSQVFDPNNPLLQRANFAFDGFRGGLDVGVGGAELTTANADGTFTFTFCEAGGATSTSGAACYASINDINTGLIGARNIVVQTKTAFGQFGPGFNAAAMVNNIKNIEFFNDDLQSGTGVLNDVLRIDNESPIPGNVDSYIDHPANAFTGVDGFSKTGLGTWNDDSDVYLGWLKWDDPIDDRVEASPADDPFVYPAVNKNGVAVATWAGYDLNAQFPAGADLDGIGNPSGNPHLSYIAGPDVSASIAGGGAAVATVVGAASFSTIDAVVGADLPPETDSPGLTDAGSAEGTPFSDTETDYAMAGRHWDLFGNWTNTSNYILFGVDGREPIYSDAAGTTDPDASLALVDPTIAGTQYNTFDDDFYDLDLRGGANYTTFGNEVWNSTTTGVAPFVLGKARGSYAGFTTDRGNGFSGIAGVVVEDWENRCAAGEMMCAPGMQYTSGSAASTRWGQTLQPVVPGGSAIVLGFAFDGQSDLTPAGADTFEDVAESGRLGIHLVGAPFRAFVAAQDAPSTWDGYRDHMMRSYDRAGNVRMDNSPREGIADHDAPNVGNVQMPTVVTFDLNDPYSFFGENLDNADLKASDFSFDFNSILSLQLYASLSAASHPNFVPGSQVPPADVDGVPFEETSLQLPLENVAHTAFGSQDIYLGGNLAITTEFIGCLLRADEYGAATVGSASTAVVGDADPLGGAEPRVHRPRGPRWRTWDHSSAYGLVNTQFNTFVQTSIPSCLAPGAIATNFVPALGTVGPGADGVPATPDDGSGPDGIFGNQDDDASWIFNLDAAGRPRITFKGATATFVPNIDPINGDVVVYYLDTAGRARLLDNANFSLFVSDLGTGAFGRWYEYTLTTPLPADLIDPADIPADNGTFGKDGWFFMVKGSATNGNDGHAVIWDETSNPAGVAVATPLLTDGTIETTPGANDGRFQFTTGPNTGYLVQAASDMPGTLRVNPIRNQLVVADEESLGLTEQNFLAWVATGTTVTTVYTGATWIGEVNTQICAVSPVAVGGSTQVTLAGTDCVVQPGDGTATGLAGSVGIESQMVTVSLTAGTNYTITASTDFVAGDVLNPGMIVVGPDGKFVTRAWDNFDENDEVATFTASDSGTYIILVHGDLGGGDVGDIRVAVAQN</sequence>
<dbReference type="Gene3D" id="2.60.40.10">
    <property type="entry name" value="Immunoglobulins"/>
    <property type="match status" value="1"/>
</dbReference>
<evidence type="ECO:0000256" key="1">
    <source>
        <dbReference type="ARBA" id="ARBA00004613"/>
    </source>
</evidence>
<keyword evidence="7" id="KW-1185">Reference proteome</keyword>
<feature type="domain" description="SD-repeat containing protein B" evidence="5">
    <location>
        <begin position="107"/>
        <end position="185"/>
    </location>
</feature>
<keyword evidence="3" id="KW-0732">Signal</keyword>
<evidence type="ECO:0000259" key="5">
    <source>
        <dbReference type="Pfam" id="PF17210"/>
    </source>
</evidence>
<name>A0ABU9EBC8_9BACT</name>
<dbReference type="RefSeq" id="WP_405276849.1">
    <property type="nucleotide sequence ID" value="NZ_JBBHLI010000009.1"/>
</dbReference>
<dbReference type="Proteomes" id="UP001484239">
    <property type="component" value="Unassembled WGS sequence"/>
</dbReference>
<proteinExistence type="predicted"/>
<dbReference type="SUPFAM" id="SSF117074">
    <property type="entry name" value="Hypothetical protein PA1324"/>
    <property type="match status" value="1"/>
</dbReference>
<protein>
    <submittedName>
        <fullName evidence="6">Carboxypeptidase-like regulatory domain-containing protein</fullName>
    </submittedName>
</protein>